<comment type="caution">
    <text evidence="4">The sequence shown here is derived from an EMBL/GenBank/DDBJ whole genome shotgun (WGS) entry which is preliminary data.</text>
</comment>
<evidence type="ECO:0000256" key="2">
    <source>
        <dbReference type="ARBA" id="ARBA00023002"/>
    </source>
</evidence>
<sequence>MQKTLLLTGATDGIGLETAKKLALQGHHILMHGRNEAKLNAAVEVVAALNRNAKIESYVADLSVLSEVSQLAAQVSEMHGKLDVIINNAGVFATPNTLTKDGLDVRFAVNTIAPYILTRQLLPLLNSNGRVVNLSSAAQAPVDVQAMVGRPVLSDNGAYAQSKLAITMWTQALATEYPNGPVFVAVNPASFLGSKMVKEAYGVAGNDLNIGADILVRAALSDEFTNASGLYFDNDIGQFAKPHNDAQNTTKVAAVMSALDQYL</sequence>
<protein>
    <submittedName>
        <fullName evidence="4">Probable oxidoreductase</fullName>
    </submittedName>
</protein>
<dbReference type="PRINTS" id="PR00080">
    <property type="entry name" value="SDRFAMILY"/>
</dbReference>
<dbReference type="Pfam" id="PF00106">
    <property type="entry name" value="adh_short"/>
    <property type="match status" value="1"/>
</dbReference>
<dbReference type="PROSITE" id="PS00061">
    <property type="entry name" value="ADH_SHORT"/>
    <property type="match status" value="1"/>
</dbReference>
<evidence type="ECO:0000313" key="5">
    <source>
        <dbReference type="Proteomes" id="UP000029224"/>
    </source>
</evidence>
<keyword evidence="5" id="KW-1185">Reference proteome</keyword>
<dbReference type="InterPro" id="IPR036291">
    <property type="entry name" value="NAD(P)-bd_dom_sf"/>
</dbReference>
<reference evidence="4 5" key="1">
    <citation type="submission" date="2014-09" db="EMBL/GenBank/DDBJ databases">
        <title>Vibrio maritimus JCM 19240. (C210) whole genome shotgun sequence.</title>
        <authorList>
            <person name="Sawabe T."/>
            <person name="Meirelles P."/>
            <person name="Nakanishi M."/>
            <person name="Sayaka M."/>
            <person name="Hattori M."/>
            <person name="Ohkuma M."/>
        </authorList>
    </citation>
    <scope>NUCLEOTIDE SEQUENCE [LARGE SCALE GENOMIC DNA]</scope>
    <source>
        <strain evidence="4 5">JCM 19240</strain>
    </source>
</reference>
<dbReference type="PANTHER" id="PTHR24320">
    <property type="entry name" value="RETINOL DEHYDROGENASE"/>
    <property type="match status" value="1"/>
</dbReference>
<dbReference type="PRINTS" id="PR00081">
    <property type="entry name" value="GDHRDH"/>
</dbReference>
<dbReference type="PANTHER" id="PTHR24320:SF148">
    <property type="entry name" value="NAD(P)-BINDING ROSSMANN-FOLD SUPERFAMILY PROTEIN"/>
    <property type="match status" value="1"/>
</dbReference>
<reference evidence="4 5" key="2">
    <citation type="submission" date="2014-09" db="EMBL/GenBank/DDBJ databases">
        <authorList>
            <consortium name="NBRP consortium"/>
            <person name="Sawabe T."/>
            <person name="Meirelles P."/>
            <person name="Nakanishi M."/>
            <person name="Sayaka M."/>
            <person name="Hattori M."/>
            <person name="Ohkuma M."/>
        </authorList>
    </citation>
    <scope>NUCLEOTIDE SEQUENCE [LARGE SCALE GENOMIC DNA]</scope>
    <source>
        <strain evidence="4 5">JCM 19240</strain>
    </source>
</reference>
<dbReference type="Proteomes" id="UP000029224">
    <property type="component" value="Unassembled WGS sequence"/>
</dbReference>
<dbReference type="EMBL" id="BBMT01000001">
    <property type="protein sequence ID" value="GAL32267.1"/>
    <property type="molecule type" value="Genomic_DNA"/>
</dbReference>
<dbReference type="SUPFAM" id="SSF51735">
    <property type="entry name" value="NAD(P)-binding Rossmann-fold domains"/>
    <property type="match status" value="1"/>
</dbReference>
<dbReference type="GO" id="GO:0016491">
    <property type="term" value="F:oxidoreductase activity"/>
    <property type="evidence" value="ECO:0007669"/>
    <property type="project" value="UniProtKB-KW"/>
</dbReference>
<proteinExistence type="inferred from homology"/>
<comment type="similarity">
    <text evidence="1 3">Belongs to the short-chain dehydrogenases/reductases (SDR) family.</text>
</comment>
<evidence type="ECO:0000256" key="3">
    <source>
        <dbReference type="RuleBase" id="RU000363"/>
    </source>
</evidence>
<dbReference type="InterPro" id="IPR002347">
    <property type="entry name" value="SDR_fam"/>
</dbReference>
<evidence type="ECO:0000313" key="4">
    <source>
        <dbReference type="EMBL" id="GAL32267.1"/>
    </source>
</evidence>
<gene>
    <name evidence="4" type="ORF">JCM19240_5698</name>
</gene>
<dbReference type="InterPro" id="IPR020904">
    <property type="entry name" value="Sc_DH/Rdtase_CS"/>
</dbReference>
<name>A0A090TLT6_9VIBR</name>
<accession>A0A090TLT6</accession>
<evidence type="ECO:0000256" key="1">
    <source>
        <dbReference type="ARBA" id="ARBA00006484"/>
    </source>
</evidence>
<keyword evidence="2" id="KW-0560">Oxidoreductase</keyword>
<dbReference type="AlphaFoldDB" id="A0A090TLT6"/>
<organism evidence="4 5">
    <name type="scientific">Vibrio maritimus</name>
    <dbReference type="NCBI Taxonomy" id="990268"/>
    <lineage>
        <taxon>Bacteria</taxon>
        <taxon>Pseudomonadati</taxon>
        <taxon>Pseudomonadota</taxon>
        <taxon>Gammaproteobacteria</taxon>
        <taxon>Vibrionales</taxon>
        <taxon>Vibrionaceae</taxon>
        <taxon>Vibrio</taxon>
    </lineage>
</organism>
<dbReference type="Gene3D" id="3.40.50.720">
    <property type="entry name" value="NAD(P)-binding Rossmann-like Domain"/>
    <property type="match status" value="1"/>
</dbReference>
<dbReference type="OrthoDB" id="109589at2"/>